<comment type="subcellular location">
    <subcellularLocation>
        <location evidence="5">Cytoplasm</location>
    </subcellularLocation>
</comment>
<dbReference type="HAMAP" id="MF_01492">
    <property type="entry name" value="RNase_J_arch"/>
    <property type="match status" value="1"/>
</dbReference>
<evidence type="ECO:0000313" key="8">
    <source>
        <dbReference type="Proteomes" id="UP001149411"/>
    </source>
</evidence>
<evidence type="ECO:0000256" key="5">
    <source>
        <dbReference type="HAMAP-Rule" id="MF_01492"/>
    </source>
</evidence>
<name>A0A9Q4C2N6_9EURY</name>
<feature type="binding site" evidence="5">
    <location>
        <position position="86"/>
    </location>
    <ligand>
        <name>Zn(2+)</name>
        <dbReference type="ChEBI" id="CHEBI:29105"/>
        <label>2</label>
        <note>catalytic</note>
    </ligand>
</feature>
<feature type="binding site" evidence="5">
    <location>
        <position position="173"/>
    </location>
    <ligand>
        <name>Zn(2+)</name>
        <dbReference type="ChEBI" id="CHEBI:29105"/>
        <label>2</label>
        <note>catalytic</note>
    </ligand>
</feature>
<dbReference type="Pfam" id="PF22505">
    <property type="entry name" value="RNase_J_b_CASP"/>
    <property type="match status" value="1"/>
</dbReference>
<dbReference type="SUPFAM" id="SSF56281">
    <property type="entry name" value="Metallo-hydrolase/oxidoreductase"/>
    <property type="match status" value="1"/>
</dbReference>
<dbReference type="NCBIfam" id="TIGR00649">
    <property type="entry name" value="MG423"/>
    <property type="match status" value="1"/>
</dbReference>
<dbReference type="Pfam" id="PF00753">
    <property type="entry name" value="Lactamase_B"/>
    <property type="match status" value="1"/>
</dbReference>
<dbReference type="Proteomes" id="UP001149411">
    <property type="component" value="Unassembled WGS sequence"/>
</dbReference>
<dbReference type="PANTHER" id="PTHR43694">
    <property type="entry name" value="RIBONUCLEASE J"/>
    <property type="match status" value="1"/>
</dbReference>
<feature type="binding site" evidence="5">
    <location>
        <position position="173"/>
    </location>
    <ligand>
        <name>Zn(2+)</name>
        <dbReference type="ChEBI" id="CHEBI:29105"/>
        <label>1</label>
        <note>catalytic</note>
    </ligand>
</feature>
<feature type="domain" description="Metallo-beta-lactamase" evidence="6">
    <location>
        <begin position="15"/>
        <end position="213"/>
    </location>
</feature>
<feature type="binding site" evidence="5">
    <location>
        <position position="83"/>
    </location>
    <ligand>
        <name>Zn(2+)</name>
        <dbReference type="ChEBI" id="CHEBI:29105"/>
        <label>1</label>
        <note>catalytic</note>
    </ligand>
</feature>
<sequence length="447" mass="49914">MEIEITAVGGYEEVGKQMTAVRLGEDVIIFDMGIDLSKILLHENVETESMHSLDLIEMGGIPDDRIMSDIEGDVKAIIPTHGHLDHIGAIPKLAHRYDAPIVATPFTAELVKKQVQGEKKFGFDNPIRKMEAGEVIQINSKVTVEFVNVQHSIPGAIAPVVHTPEGAVVYGLDMKIDHTPVIGDPIDVDRLKEIGREDEGVLALIPEALNAGEDGRTPSEKVAKEMLRDLLHSFEDYDGGIVATTFASHIARIKSLLQFAQEIDRRPILLGRSMEKYSGIAERMDLVEFPDVGMYGHRRSIERAMKRVMDEGKEKYLPIVTGHQGEPRAMLTRMARDDTPYEIEQGDKIVYSARIIPSPINEGQRHQAEKLLRMQGARVYPDIHVSGHMGGDEHYDLLDWLQPEQVVPAHQTASVRSEYIDMAEELDYKMGRDAHLLRNGDSVTLTE</sequence>
<protein>
    <recommendedName>
        <fullName evidence="5">Ribonuclease J</fullName>
        <shortName evidence="5">RNase J</shortName>
        <ecNumber evidence="5">3.1.-.-</ecNumber>
    </recommendedName>
</protein>
<comment type="cofactor">
    <cofactor evidence="5">
        <name>Zn(2+)</name>
        <dbReference type="ChEBI" id="CHEBI:29105"/>
    </cofactor>
    <text evidence="5">Binds 2 Zn(2+) ions per subunit. It is not clear if Zn(2+) or Mg(2+) is physiologically important.</text>
</comment>
<feature type="binding site" evidence="5">
    <location>
        <position position="81"/>
    </location>
    <ligand>
        <name>Zn(2+)</name>
        <dbReference type="ChEBI" id="CHEBI:29105"/>
        <label>1</label>
        <note>catalytic</note>
    </ligand>
</feature>
<dbReference type="EMBL" id="RKLV01000001">
    <property type="protein sequence ID" value="MCX2817982.1"/>
    <property type="molecule type" value="Genomic_DNA"/>
</dbReference>
<comment type="subunit">
    <text evidence="5">Homodimer.</text>
</comment>
<dbReference type="Gene3D" id="3.60.15.10">
    <property type="entry name" value="Ribonuclease Z/Hydroxyacylglutathione hydrolase-like"/>
    <property type="match status" value="1"/>
</dbReference>
<keyword evidence="5" id="KW-0378">Hydrolase</keyword>
<evidence type="ECO:0000313" key="7">
    <source>
        <dbReference type="EMBL" id="MCX2817982.1"/>
    </source>
</evidence>
<keyword evidence="2 5" id="KW-0540">Nuclease</keyword>
<evidence type="ECO:0000256" key="3">
    <source>
        <dbReference type="ARBA" id="ARBA00022839"/>
    </source>
</evidence>
<dbReference type="InterPro" id="IPR004613">
    <property type="entry name" value="RNase_J"/>
</dbReference>
<gene>
    <name evidence="5" type="primary">rnj</name>
    <name evidence="7" type="ORF">EGH25_01235</name>
</gene>
<dbReference type="SMART" id="SM00849">
    <property type="entry name" value="Lactamase_B"/>
    <property type="match status" value="1"/>
</dbReference>
<dbReference type="PANTHER" id="PTHR43694:SF1">
    <property type="entry name" value="RIBONUCLEASE J"/>
    <property type="match status" value="1"/>
</dbReference>
<dbReference type="InterPro" id="IPR042173">
    <property type="entry name" value="RNase_J_2"/>
</dbReference>
<dbReference type="GO" id="GO:0004534">
    <property type="term" value="F:5'-3' RNA exonuclease activity"/>
    <property type="evidence" value="ECO:0007669"/>
    <property type="project" value="UniProtKB-UniRule"/>
</dbReference>
<keyword evidence="3 5" id="KW-0269">Exonuclease</keyword>
<dbReference type="Gene3D" id="3.40.50.10710">
    <property type="entry name" value="Metallo-hydrolase/oxidoreductase"/>
    <property type="match status" value="1"/>
</dbReference>
<evidence type="ECO:0000256" key="2">
    <source>
        <dbReference type="ARBA" id="ARBA00022722"/>
    </source>
</evidence>
<dbReference type="GO" id="GO:0003723">
    <property type="term" value="F:RNA binding"/>
    <property type="evidence" value="ECO:0007669"/>
    <property type="project" value="UniProtKB-KW"/>
</dbReference>
<keyword evidence="4 5" id="KW-0694">RNA-binding</keyword>
<evidence type="ECO:0000259" key="6">
    <source>
        <dbReference type="SMART" id="SM00849"/>
    </source>
</evidence>
<keyword evidence="5" id="KW-0862">Zinc</keyword>
<dbReference type="InterPro" id="IPR030879">
    <property type="entry name" value="RNase_J_arc"/>
</dbReference>
<dbReference type="AlphaFoldDB" id="A0A9Q4C2N6"/>
<keyword evidence="5" id="KW-0479">Metal-binding</keyword>
<evidence type="ECO:0000256" key="1">
    <source>
        <dbReference type="ARBA" id="ARBA00022490"/>
    </source>
</evidence>
<dbReference type="GO" id="GO:0005737">
    <property type="term" value="C:cytoplasm"/>
    <property type="evidence" value="ECO:0007669"/>
    <property type="project" value="UniProtKB-SubCell"/>
</dbReference>
<keyword evidence="1 5" id="KW-0963">Cytoplasm</keyword>
<proteinExistence type="inferred from homology"/>
<dbReference type="InterPro" id="IPR001279">
    <property type="entry name" value="Metallo-B-lactamas"/>
</dbReference>
<feature type="binding site" evidence="5">
    <location>
        <begin position="384"/>
        <end position="388"/>
    </location>
    <ligand>
        <name>substrate</name>
    </ligand>
</feature>
<keyword evidence="8" id="KW-1185">Reference proteome</keyword>
<dbReference type="InterPro" id="IPR036866">
    <property type="entry name" value="RibonucZ/Hydroxyglut_hydro"/>
</dbReference>
<feature type="binding site" evidence="5">
    <location>
        <position position="151"/>
    </location>
    <ligand>
        <name>Zn(2+)</name>
        <dbReference type="ChEBI" id="CHEBI:29105"/>
        <label>1</label>
        <note>catalytic</note>
    </ligand>
</feature>
<comment type="function">
    <text evidence="5">An RNase that has 5'-3' exonuclease activity. May be involved in RNA degradation.</text>
</comment>
<reference evidence="7" key="1">
    <citation type="submission" date="2022-09" db="EMBL/GenBank/DDBJ databases">
        <title>Haloadaptaus new haloarchaeum isolated from saline soil.</title>
        <authorList>
            <person name="Duran-Viseras A."/>
            <person name="Sanchez-Porro C."/>
            <person name="Ventosa A."/>
        </authorList>
    </citation>
    <scope>NUCLEOTIDE SEQUENCE</scope>
    <source>
        <strain evidence="7">F3-133</strain>
    </source>
</reference>
<organism evidence="7 8">
    <name type="scientific">Halorutilus salinus</name>
    <dbReference type="NCBI Taxonomy" id="2487751"/>
    <lineage>
        <taxon>Archaea</taxon>
        <taxon>Methanobacteriati</taxon>
        <taxon>Methanobacteriota</taxon>
        <taxon>Stenosarchaea group</taxon>
        <taxon>Halobacteria</taxon>
        <taxon>Halorutilales</taxon>
        <taxon>Halorutilaceae</taxon>
        <taxon>Halorutilus</taxon>
    </lineage>
</organism>
<dbReference type="EC" id="3.1.-.-" evidence="5"/>
<dbReference type="RefSeq" id="WP_266085557.1">
    <property type="nucleotide sequence ID" value="NZ_RKLV01000001.1"/>
</dbReference>
<feature type="binding site" evidence="5">
    <location>
        <position position="410"/>
    </location>
    <ligand>
        <name>Zn(2+)</name>
        <dbReference type="ChEBI" id="CHEBI:29105"/>
        <label>2</label>
        <note>catalytic</note>
    </ligand>
</feature>
<accession>A0A9Q4C2N6</accession>
<dbReference type="InterPro" id="IPR055132">
    <property type="entry name" value="RNase_J_b_CASP"/>
</dbReference>
<evidence type="ECO:0000256" key="4">
    <source>
        <dbReference type="ARBA" id="ARBA00022884"/>
    </source>
</evidence>
<dbReference type="CDD" id="cd07714">
    <property type="entry name" value="RNaseJ_MBL-fold"/>
    <property type="match status" value="1"/>
</dbReference>
<dbReference type="GO" id="GO:0008270">
    <property type="term" value="F:zinc ion binding"/>
    <property type="evidence" value="ECO:0007669"/>
    <property type="project" value="UniProtKB-UniRule"/>
</dbReference>
<dbReference type="GO" id="GO:0006401">
    <property type="term" value="P:RNA catabolic process"/>
    <property type="evidence" value="ECO:0007669"/>
    <property type="project" value="UniProtKB-UniRule"/>
</dbReference>
<comment type="similarity">
    <text evidence="5">Belongs to the metallo-beta-lactamase superfamily. RNA-metabolizing metallo-beta-lactamase-like family. Archaeal RNase J subfamily.</text>
</comment>
<comment type="caution">
    <text evidence="7">The sequence shown here is derived from an EMBL/GenBank/DDBJ whole genome shotgun (WGS) entry which is preliminary data.</text>
</comment>
<feature type="binding site" evidence="5">
    <location>
        <position position="85"/>
    </location>
    <ligand>
        <name>Zn(2+)</name>
        <dbReference type="ChEBI" id="CHEBI:29105"/>
        <label>2</label>
        <note>catalytic</note>
    </ligand>
</feature>